<protein>
    <submittedName>
        <fullName evidence="11">Putative spermidine/putrescine transport system permease protein</fullName>
    </submittedName>
</protein>
<evidence type="ECO:0000256" key="2">
    <source>
        <dbReference type="ARBA" id="ARBA00007069"/>
    </source>
</evidence>
<dbReference type="InterPro" id="IPR035906">
    <property type="entry name" value="MetI-like_sf"/>
</dbReference>
<dbReference type="Pfam" id="PF00528">
    <property type="entry name" value="BPD_transp_1"/>
    <property type="match status" value="1"/>
</dbReference>
<dbReference type="EMBL" id="FOBF01000013">
    <property type="protein sequence ID" value="SEM45070.1"/>
    <property type="molecule type" value="Genomic_DNA"/>
</dbReference>
<evidence type="ECO:0000313" key="11">
    <source>
        <dbReference type="EMBL" id="SEM45070.1"/>
    </source>
</evidence>
<evidence type="ECO:0000256" key="5">
    <source>
        <dbReference type="ARBA" id="ARBA00022692"/>
    </source>
</evidence>
<evidence type="ECO:0000256" key="6">
    <source>
        <dbReference type="ARBA" id="ARBA00022989"/>
    </source>
</evidence>
<evidence type="ECO:0000256" key="7">
    <source>
        <dbReference type="ARBA" id="ARBA00023136"/>
    </source>
</evidence>
<dbReference type="InterPro" id="IPR000515">
    <property type="entry name" value="MetI-like"/>
</dbReference>
<dbReference type="AlphaFoldDB" id="A0A1H7YG30"/>
<organism evidence="11 12">
    <name type="scientific">Nonomuraea pusilla</name>
    <dbReference type="NCBI Taxonomy" id="46177"/>
    <lineage>
        <taxon>Bacteria</taxon>
        <taxon>Bacillati</taxon>
        <taxon>Actinomycetota</taxon>
        <taxon>Actinomycetes</taxon>
        <taxon>Streptosporangiales</taxon>
        <taxon>Streptosporangiaceae</taxon>
        <taxon>Nonomuraea</taxon>
    </lineage>
</organism>
<keyword evidence="12" id="KW-1185">Reference proteome</keyword>
<feature type="transmembrane region" description="Helical" evidence="8">
    <location>
        <begin position="82"/>
        <end position="107"/>
    </location>
</feature>
<feature type="region of interest" description="Disordered" evidence="9">
    <location>
        <begin position="1"/>
        <end position="30"/>
    </location>
</feature>
<comment type="similarity">
    <text evidence="2">Belongs to the binding-protein-dependent transport system permease family. CysTW subfamily.</text>
</comment>
<evidence type="ECO:0000256" key="4">
    <source>
        <dbReference type="ARBA" id="ARBA00022475"/>
    </source>
</evidence>
<evidence type="ECO:0000256" key="3">
    <source>
        <dbReference type="ARBA" id="ARBA00022448"/>
    </source>
</evidence>
<dbReference type="GO" id="GO:0055085">
    <property type="term" value="P:transmembrane transport"/>
    <property type="evidence" value="ECO:0007669"/>
    <property type="project" value="InterPro"/>
</dbReference>
<feature type="transmembrane region" description="Helical" evidence="8">
    <location>
        <begin position="37"/>
        <end position="62"/>
    </location>
</feature>
<evidence type="ECO:0000256" key="8">
    <source>
        <dbReference type="RuleBase" id="RU363032"/>
    </source>
</evidence>
<feature type="transmembrane region" description="Helical" evidence="8">
    <location>
        <begin position="171"/>
        <end position="191"/>
    </location>
</feature>
<sequence length="302" mass="31936">MVLDQLSGDVSGAARPAADAPSPARTASDAGGRRPALLILPALIALAAFFLYPLALVAWNAFTDPTPGLGNFVWFFSEPANLATLGRTFTTALWVTAVSLLLSYPYAYAMTVAGPRVRGLLMMLVLLPFWTSLMVRTFAWVILLQDTGVINQLLGAVGLGPFSLIRTQTGVIIGMVQLLMPFMVLPLYAVMSGIDGRLLPAARSLGARPATAFVTVYMPLSLPGVSAGCLTVFISALGFYITPALLGSPTDALISQQIFTQVNGLLKWGRGGAMGVVLLGLTLVMIALLAVSLRRAGRRVSR</sequence>
<dbReference type="PANTHER" id="PTHR42929:SF5">
    <property type="entry name" value="ABC TRANSPORTER PERMEASE PROTEIN"/>
    <property type="match status" value="1"/>
</dbReference>
<evidence type="ECO:0000256" key="1">
    <source>
        <dbReference type="ARBA" id="ARBA00004651"/>
    </source>
</evidence>
<keyword evidence="3 8" id="KW-0813">Transport</keyword>
<dbReference type="Proteomes" id="UP000198953">
    <property type="component" value="Unassembled WGS sequence"/>
</dbReference>
<evidence type="ECO:0000256" key="9">
    <source>
        <dbReference type="SAM" id="MobiDB-lite"/>
    </source>
</evidence>
<keyword evidence="4" id="KW-1003">Cell membrane</keyword>
<dbReference type="STRING" id="46177.SAMN05660976_05203"/>
<accession>A0A1H7YG30</accession>
<evidence type="ECO:0000259" key="10">
    <source>
        <dbReference type="PROSITE" id="PS50928"/>
    </source>
</evidence>
<evidence type="ECO:0000313" key="12">
    <source>
        <dbReference type="Proteomes" id="UP000198953"/>
    </source>
</evidence>
<feature type="domain" description="ABC transmembrane type-1" evidence="10">
    <location>
        <begin position="85"/>
        <end position="289"/>
    </location>
</feature>
<reference evidence="11 12" key="1">
    <citation type="submission" date="2016-10" db="EMBL/GenBank/DDBJ databases">
        <authorList>
            <person name="de Groot N.N."/>
        </authorList>
    </citation>
    <scope>NUCLEOTIDE SEQUENCE [LARGE SCALE GENOMIC DNA]</scope>
    <source>
        <strain evidence="11 12">DSM 43357</strain>
    </source>
</reference>
<dbReference type="Gene3D" id="1.10.3720.10">
    <property type="entry name" value="MetI-like"/>
    <property type="match status" value="1"/>
</dbReference>
<dbReference type="OrthoDB" id="9808619at2"/>
<comment type="subcellular location">
    <subcellularLocation>
        <location evidence="1 8">Cell membrane</location>
        <topology evidence="1 8">Multi-pass membrane protein</topology>
    </subcellularLocation>
</comment>
<feature type="transmembrane region" description="Helical" evidence="8">
    <location>
        <begin position="273"/>
        <end position="293"/>
    </location>
</feature>
<dbReference type="SUPFAM" id="SSF161098">
    <property type="entry name" value="MetI-like"/>
    <property type="match status" value="1"/>
</dbReference>
<keyword evidence="7 8" id="KW-0472">Membrane</keyword>
<feature type="transmembrane region" description="Helical" evidence="8">
    <location>
        <begin position="119"/>
        <end position="143"/>
    </location>
</feature>
<keyword evidence="6 8" id="KW-1133">Transmembrane helix</keyword>
<feature type="compositionally biased region" description="Low complexity" evidence="9">
    <location>
        <begin position="13"/>
        <end position="30"/>
    </location>
</feature>
<dbReference type="PANTHER" id="PTHR42929">
    <property type="entry name" value="INNER MEMBRANE ABC TRANSPORTER PERMEASE PROTEIN YDCU-RELATED-RELATED"/>
    <property type="match status" value="1"/>
</dbReference>
<dbReference type="PROSITE" id="PS50928">
    <property type="entry name" value="ABC_TM1"/>
    <property type="match status" value="1"/>
</dbReference>
<dbReference type="RefSeq" id="WP_091103332.1">
    <property type="nucleotide sequence ID" value="NZ_FOBF01000013.1"/>
</dbReference>
<dbReference type="GO" id="GO:0005886">
    <property type="term" value="C:plasma membrane"/>
    <property type="evidence" value="ECO:0007669"/>
    <property type="project" value="UniProtKB-SubCell"/>
</dbReference>
<keyword evidence="5 8" id="KW-0812">Transmembrane</keyword>
<gene>
    <name evidence="11" type="ORF">SAMN05660976_05203</name>
</gene>
<feature type="transmembrane region" description="Helical" evidence="8">
    <location>
        <begin position="212"/>
        <end position="241"/>
    </location>
</feature>
<name>A0A1H7YG30_9ACTN</name>
<proteinExistence type="inferred from homology"/>
<dbReference type="CDD" id="cd06261">
    <property type="entry name" value="TM_PBP2"/>
    <property type="match status" value="1"/>
</dbReference>